<dbReference type="Pfam" id="PF02470">
    <property type="entry name" value="MlaD"/>
    <property type="match status" value="1"/>
</dbReference>
<keyword evidence="2" id="KW-0812">Transmembrane</keyword>
<dbReference type="PANTHER" id="PTHR36698">
    <property type="entry name" value="BLL5892 PROTEIN"/>
    <property type="match status" value="1"/>
</dbReference>
<sequence length="335" mass="36349">MSKPANPTLIGAFVIIGCVMGFIAVMLLARGSLFQKPERAVMYFEGSVYGLQIGAPVVFMGVKVGQVSSIGISVSPETKKFVIPVVVEFSADAEKRLRSTGVNDLDSMRRRGLRAQLQSQSLLTGLLMVDLSLQPSTKEKLYALSNEMGEIPTLPSRFDQVTARLEQLPIEEMISDLGSTMRAVKILVNSPELKAAVGSVSGTLLGLKRTLAALERLELNAEAQGVLPQAKQTMLQLQQTADKTGTAMDSVAELTSENSNTLKSLRASLEEVSAAARSLREITARDSTAVWQLEQTARELENSAVSLRQLSDAVEARPDVLIWGRKPRPQKVEQP</sequence>
<evidence type="ECO:0000259" key="3">
    <source>
        <dbReference type="Pfam" id="PF02470"/>
    </source>
</evidence>
<dbReference type="InterPro" id="IPR003399">
    <property type="entry name" value="Mce/MlaD"/>
</dbReference>
<dbReference type="PROSITE" id="PS51257">
    <property type="entry name" value="PROKAR_LIPOPROTEIN"/>
    <property type="match status" value="1"/>
</dbReference>
<dbReference type="PANTHER" id="PTHR36698:SF2">
    <property type="entry name" value="MCE_MLAD DOMAIN-CONTAINING PROTEIN"/>
    <property type="match status" value="1"/>
</dbReference>
<keyword evidence="1" id="KW-0175">Coiled coil</keyword>
<evidence type="ECO:0000313" key="5">
    <source>
        <dbReference type="Proteomes" id="UP001219862"/>
    </source>
</evidence>
<proteinExistence type="predicted"/>
<keyword evidence="2" id="KW-1133">Transmembrane helix</keyword>
<feature type="domain" description="Mce/MlaD" evidence="3">
    <location>
        <begin position="46"/>
        <end position="132"/>
    </location>
</feature>
<gene>
    <name evidence="4" type="ORF">PRZ01_11840</name>
</gene>
<organism evidence="4 5">
    <name type="scientific">Roseateles koreensis</name>
    <dbReference type="NCBI Taxonomy" id="2987526"/>
    <lineage>
        <taxon>Bacteria</taxon>
        <taxon>Pseudomonadati</taxon>
        <taxon>Pseudomonadota</taxon>
        <taxon>Betaproteobacteria</taxon>
        <taxon>Burkholderiales</taxon>
        <taxon>Sphaerotilaceae</taxon>
        <taxon>Roseateles</taxon>
    </lineage>
</organism>
<protein>
    <submittedName>
        <fullName evidence="4">MlaD family protein</fullName>
    </submittedName>
</protein>
<comment type="caution">
    <text evidence="4">The sequence shown here is derived from an EMBL/GenBank/DDBJ whole genome shotgun (WGS) entry which is preliminary data.</text>
</comment>
<evidence type="ECO:0000256" key="2">
    <source>
        <dbReference type="SAM" id="Phobius"/>
    </source>
</evidence>
<feature type="coiled-coil region" evidence="1">
    <location>
        <begin position="262"/>
        <end position="317"/>
    </location>
</feature>
<evidence type="ECO:0000256" key="1">
    <source>
        <dbReference type="SAM" id="Coils"/>
    </source>
</evidence>
<reference evidence="4 5" key="1">
    <citation type="submission" date="2022-10" db="EMBL/GenBank/DDBJ databases">
        <title>paucibacter sp. hw8 Genome sequencing.</title>
        <authorList>
            <person name="Park S."/>
        </authorList>
    </citation>
    <scope>NUCLEOTIDE SEQUENCE [LARGE SCALE GENOMIC DNA]</scope>
    <source>
        <strain evidence="5">hw8</strain>
    </source>
</reference>
<name>A0ABT5KSG6_9BURK</name>
<feature type="transmembrane region" description="Helical" evidence="2">
    <location>
        <begin position="6"/>
        <end position="29"/>
    </location>
</feature>
<keyword evidence="2" id="KW-0472">Membrane</keyword>
<dbReference type="RefSeq" id="WP_273596991.1">
    <property type="nucleotide sequence ID" value="NZ_JAQQXS010000009.1"/>
</dbReference>
<dbReference type="EMBL" id="JAQQXS010000009">
    <property type="protein sequence ID" value="MDC8785882.1"/>
    <property type="molecule type" value="Genomic_DNA"/>
</dbReference>
<evidence type="ECO:0000313" key="4">
    <source>
        <dbReference type="EMBL" id="MDC8785882.1"/>
    </source>
</evidence>
<accession>A0ABT5KSG6</accession>
<keyword evidence="5" id="KW-1185">Reference proteome</keyword>
<dbReference type="Proteomes" id="UP001219862">
    <property type="component" value="Unassembled WGS sequence"/>
</dbReference>